<proteinExistence type="predicted"/>
<evidence type="ECO:0000313" key="1">
    <source>
        <dbReference type="EMBL" id="CAM77876.1"/>
    </source>
</evidence>
<dbReference type="RefSeq" id="WP_106001246.1">
    <property type="nucleotide sequence ID" value="NZ_CP027527.1"/>
</dbReference>
<name>A4U4R9_9PROT</name>
<protein>
    <submittedName>
        <fullName evidence="1">Uncharacterized protein</fullName>
    </submittedName>
</protein>
<organism evidence="1">
    <name type="scientific">Magnetospirillum gryphiswaldense</name>
    <dbReference type="NCBI Taxonomy" id="55518"/>
    <lineage>
        <taxon>Bacteria</taxon>
        <taxon>Pseudomonadati</taxon>
        <taxon>Pseudomonadota</taxon>
        <taxon>Alphaproteobacteria</taxon>
        <taxon>Rhodospirillales</taxon>
        <taxon>Rhodospirillaceae</taxon>
        <taxon>Magnetospirillum</taxon>
    </lineage>
</organism>
<accession>A4U4R9</accession>
<sequence length="151" mass="17545">MSLISSLFKRAPAPIDRDFAMAPMMQTARHDTAPILALPAPRAQVRARYDLRNVSPRQYAEIAHELYLEGSLRWEEYQWIGFPSELHPDYDTTIGALTGERADPDRPRDMLAAMESHVDFIRRYQNGEDGSFWRAERALDVLRRQTEPRWS</sequence>
<dbReference type="AlphaFoldDB" id="A4U4R9"/>
<reference evidence="1" key="1">
    <citation type="journal article" date="2007" name="J. Bacteriol.">
        <title>Comparative genome analysis of four magnetotactic bacteria reveals a complex set of group-specific genes implicated in magnetosome biomineralization and function.</title>
        <authorList>
            <person name="Richter M."/>
            <person name="Kube M."/>
            <person name="Bazylinski D.A."/>
            <person name="Lombardot T."/>
            <person name="Gloeckner F.O."/>
            <person name="Reinhardt R."/>
            <person name="Schueler D."/>
        </authorList>
    </citation>
    <scope>NUCLEOTIDE SEQUENCE</scope>
    <source>
        <strain evidence="1">MSR-1</strain>
    </source>
</reference>
<dbReference type="EMBL" id="CU459003">
    <property type="protein sequence ID" value="CAM77876.1"/>
    <property type="molecule type" value="Genomic_DNA"/>
</dbReference>
<gene>
    <name evidence="1" type="ORF">MGR_3944</name>
</gene>